<dbReference type="Gene3D" id="2.60.40.790">
    <property type="match status" value="1"/>
</dbReference>
<feature type="domain" description="SHSP" evidence="4">
    <location>
        <begin position="21"/>
        <end position="147"/>
    </location>
</feature>
<evidence type="ECO:0000256" key="1">
    <source>
        <dbReference type="PROSITE-ProRule" id="PRU00285"/>
    </source>
</evidence>
<keyword evidence="6" id="KW-1185">Reference proteome</keyword>
<dbReference type="InterPro" id="IPR031107">
    <property type="entry name" value="Small_HSP"/>
</dbReference>
<dbReference type="Pfam" id="PF00011">
    <property type="entry name" value="HSP20"/>
    <property type="match status" value="1"/>
</dbReference>
<dbReference type="AlphaFoldDB" id="A0A7W8GAP4"/>
<dbReference type="EMBL" id="JACHFQ010000007">
    <property type="protein sequence ID" value="MBB5226972.1"/>
    <property type="molecule type" value="Genomic_DNA"/>
</dbReference>
<comment type="caution">
    <text evidence="5">The sequence shown here is derived from an EMBL/GenBank/DDBJ whole genome shotgun (WGS) entry which is preliminary data.</text>
</comment>
<evidence type="ECO:0000259" key="4">
    <source>
        <dbReference type="PROSITE" id="PS01031"/>
    </source>
</evidence>
<evidence type="ECO:0000313" key="6">
    <source>
        <dbReference type="Proteomes" id="UP000518887"/>
    </source>
</evidence>
<comment type="similarity">
    <text evidence="1 2">Belongs to the small heat shock protein (HSP20) family.</text>
</comment>
<evidence type="ECO:0000313" key="5">
    <source>
        <dbReference type="EMBL" id="MBB5226972.1"/>
    </source>
</evidence>
<protein>
    <submittedName>
        <fullName evidence="5">HSP20 family protein</fullName>
    </submittedName>
</protein>
<feature type="region of interest" description="Disordered" evidence="3">
    <location>
        <begin position="69"/>
        <end position="99"/>
    </location>
</feature>
<sequence length="147" mass="16609">MNALSLFNDWLNNDFYGTEGLCNSSNVPDVDVTENKDSYVLDMDLPGRTENDVSLELNDGVLTISSEKAAAKQIEDKSDKHEKHEDKEEKPQYLLRERRRPSFRRSFTLPKDIDAEGVTAGFKNGVLTIKIPRKAEAAPRKIQINIA</sequence>
<dbReference type="CDD" id="cd06464">
    <property type="entry name" value="ACD_sHsps-like"/>
    <property type="match status" value="1"/>
</dbReference>
<gene>
    <name evidence="5" type="ORF">HNP76_002360</name>
</gene>
<evidence type="ECO:0000256" key="3">
    <source>
        <dbReference type="SAM" id="MobiDB-lite"/>
    </source>
</evidence>
<name>A0A7W8GAP4_9SPIR</name>
<organism evidence="5 6">
    <name type="scientific">Treponema ruminis</name>
    <dbReference type="NCBI Taxonomy" id="744515"/>
    <lineage>
        <taxon>Bacteria</taxon>
        <taxon>Pseudomonadati</taxon>
        <taxon>Spirochaetota</taxon>
        <taxon>Spirochaetia</taxon>
        <taxon>Spirochaetales</taxon>
        <taxon>Treponemataceae</taxon>
        <taxon>Treponema</taxon>
    </lineage>
</organism>
<dbReference type="SUPFAM" id="SSF49764">
    <property type="entry name" value="HSP20-like chaperones"/>
    <property type="match status" value="1"/>
</dbReference>
<dbReference type="PROSITE" id="PS01031">
    <property type="entry name" value="SHSP"/>
    <property type="match status" value="1"/>
</dbReference>
<reference evidence="5 6" key="1">
    <citation type="submission" date="2020-08" db="EMBL/GenBank/DDBJ databases">
        <title>Genomic Encyclopedia of Type Strains, Phase IV (KMG-IV): sequencing the most valuable type-strain genomes for metagenomic binning, comparative biology and taxonomic classification.</title>
        <authorList>
            <person name="Goeker M."/>
        </authorList>
    </citation>
    <scope>NUCLEOTIDE SEQUENCE [LARGE SCALE GENOMIC DNA]</scope>
    <source>
        <strain evidence="5 6">DSM 103462</strain>
    </source>
</reference>
<evidence type="ECO:0000256" key="2">
    <source>
        <dbReference type="RuleBase" id="RU003616"/>
    </source>
</evidence>
<dbReference type="PANTHER" id="PTHR11527">
    <property type="entry name" value="HEAT-SHOCK PROTEIN 20 FAMILY MEMBER"/>
    <property type="match status" value="1"/>
</dbReference>
<dbReference type="InterPro" id="IPR002068">
    <property type="entry name" value="A-crystallin/Hsp20_dom"/>
</dbReference>
<feature type="compositionally biased region" description="Basic and acidic residues" evidence="3">
    <location>
        <begin position="69"/>
        <end position="91"/>
    </location>
</feature>
<dbReference type="Proteomes" id="UP000518887">
    <property type="component" value="Unassembled WGS sequence"/>
</dbReference>
<proteinExistence type="inferred from homology"/>
<dbReference type="RefSeq" id="WP_184660742.1">
    <property type="nucleotide sequence ID" value="NZ_CP031518.1"/>
</dbReference>
<dbReference type="InterPro" id="IPR008978">
    <property type="entry name" value="HSP20-like_chaperone"/>
</dbReference>
<accession>A0A7W8GAP4</accession>